<evidence type="ECO:0000313" key="6">
    <source>
        <dbReference type="EMBL" id="KFA67541.1"/>
    </source>
</evidence>
<evidence type="ECO:0000256" key="4">
    <source>
        <dbReference type="ARBA" id="ARBA00023242"/>
    </source>
</evidence>
<dbReference type="GO" id="GO:0042797">
    <property type="term" value="P:tRNA transcription by RNA polymerase III"/>
    <property type="evidence" value="ECO:0007669"/>
    <property type="project" value="TreeGrafter"/>
</dbReference>
<feature type="compositionally biased region" description="Gly residues" evidence="5">
    <location>
        <begin position="153"/>
        <end position="175"/>
    </location>
</feature>
<feature type="region of interest" description="Disordered" evidence="5">
    <location>
        <begin position="312"/>
        <end position="337"/>
    </location>
</feature>
<evidence type="ECO:0000313" key="7">
    <source>
        <dbReference type="Proteomes" id="UP000028524"/>
    </source>
</evidence>
<proteinExistence type="predicted"/>
<feature type="compositionally biased region" description="Basic and acidic residues" evidence="5">
    <location>
        <begin position="186"/>
        <end position="208"/>
    </location>
</feature>
<dbReference type="AlphaFoldDB" id="A0A084QUA6"/>
<feature type="compositionally biased region" description="Low complexity" evidence="5">
    <location>
        <begin position="41"/>
        <end position="71"/>
    </location>
</feature>
<keyword evidence="4" id="KW-0539">Nucleus</keyword>
<keyword evidence="3" id="KW-0804">Transcription</keyword>
<dbReference type="STRING" id="1283841.A0A084QUA6"/>
<feature type="compositionally biased region" description="Basic residues" evidence="5">
    <location>
        <begin position="1"/>
        <end position="12"/>
    </location>
</feature>
<feature type="region of interest" description="Disordered" evidence="5">
    <location>
        <begin position="1"/>
        <end position="214"/>
    </location>
</feature>
<organism evidence="6 7">
    <name type="scientific">Stachybotrys chlorohalonatus (strain IBT 40285)</name>
    <dbReference type="NCBI Taxonomy" id="1283841"/>
    <lineage>
        <taxon>Eukaryota</taxon>
        <taxon>Fungi</taxon>
        <taxon>Dikarya</taxon>
        <taxon>Ascomycota</taxon>
        <taxon>Pezizomycotina</taxon>
        <taxon>Sordariomycetes</taxon>
        <taxon>Hypocreomycetidae</taxon>
        <taxon>Hypocreales</taxon>
        <taxon>Stachybotryaceae</taxon>
        <taxon>Stachybotrys</taxon>
    </lineage>
</organism>
<keyword evidence="7" id="KW-1185">Reference proteome</keyword>
<dbReference type="EMBL" id="KL660186">
    <property type="protein sequence ID" value="KFA67541.1"/>
    <property type="molecule type" value="Genomic_DNA"/>
</dbReference>
<evidence type="ECO:0000256" key="2">
    <source>
        <dbReference type="ARBA" id="ARBA00022478"/>
    </source>
</evidence>
<dbReference type="Proteomes" id="UP000028524">
    <property type="component" value="Unassembled WGS sequence"/>
</dbReference>
<dbReference type="GO" id="GO:0005666">
    <property type="term" value="C:RNA polymerase III complex"/>
    <property type="evidence" value="ECO:0007669"/>
    <property type="project" value="InterPro"/>
</dbReference>
<accession>A0A084QUA6</accession>
<evidence type="ECO:0000256" key="5">
    <source>
        <dbReference type="SAM" id="MobiDB-lite"/>
    </source>
</evidence>
<dbReference type="GO" id="GO:0003677">
    <property type="term" value="F:DNA binding"/>
    <property type="evidence" value="ECO:0007669"/>
    <property type="project" value="InterPro"/>
</dbReference>
<protein>
    <submittedName>
        <fullName evidence="6">Uncharacterized protein</fullName>
    </submittedName>
</protein>
<dbReference type="PANTHER" id="PTHR13408">
    <property type="entry name" value="DNA-DIRECTED RNA POLYMERASE III"/>
    <property type="match status" value="1"/>
</dbReference>
<evidence type="ECO:0000256" key="3">
    <source>
        <dbReference type="ARBA" id="ARBA00023163"/>
    </source>
</evidence>
<gene>
    <name evidence="6" type="ORF">S40285_04263</name>
</gene>
<feature type="compositionally biased region" description="Basic residues" evidence="5">
    <location>
        <begin position="110"/>
        <end position="120"/>
    </location>
</feature>
<dbReference type="InParanoid" id="A0A084QUA6"/>
<dbReference type="HOGENOM" id="CLU_033571_0_0_1"/>
<feature type="region of interest" description="Disordered" evidence="5">
    <location>
        <begin position="391"/>
        <end position="443"/>
    </location>
</feature>
<comment type="subcellular location">
    <subcellularLocation>
        <location evidence="1">Nucleus</location>
    </subcellularLocation>
</comment>
<feature type="compositionally biased region" description="Basic and acidic residues" evidence="5">
    <location>
        <begin position="82"/>
        <end position="109"/>
    </location>
</feature>
<sequence>MRRGRTPGRGTRRGGTAAPAASTEPTDGPAVAEASTPATLTPTAGGSTALPAPPATSAVTRGGATARATRGPSIGRFRPKNVRRDEAERDNLARQEEQKASERAAAERRARGRSRFRSKRSRGDAMGSRGGFGRANPTASGPFSAGMSAGGINRVGGRTGIGGSSFGGGFGGPGGYRDSKTPGIKQADDVRFRETRINADKLHSRTPEEDLDSDDEAMMTALSNKAVTSLPMGIFRKEHKDDEVVVVTNAELEAAENATGEEESLWVDGDTDGQPLMPQPAEEGVWGMDSKAAVKIKNDPELEDAMDIDSAVRSATEDTARRSIVDQKPKAPPPQDLEEQVTLANLQLLAGELGSLTIVEDGVTRQEPPPDKDGRLYLFQFPPKLPPLLPTIGAGKGQVKEEPSQTTMSDVPARPSHGAAVDLTQDESAPNAPDNLDEEQEEFEPNMLSHGGLVGKLTVRKSGRTHLDWGGMPMSMGPAMSTSFLATAVIVQENDEKPQPGVMGGESVGMGKIMGRFVVAPVWGDEGELEVDLSGLSMPQ</sequence>
<name>A0A084QUA6_STAC4</name>
<keyword evidence="2" id="KW-0240">DNA-directed RNA polymerase</keyword>
<evidence type="ECO:0000256" key="1">
    <source>
        <dbReference type="ARBA" id="ARBA00004123"/>
    </source>
</evidence>
<dbReference type="OrthoDB" id="5836119at2759"/>
<reference evidence="6 7" key="1">
    <citation type="journal article" date="2014" name="BMC Genomics">
        <title>Comparative genome sequencing reveals chemotype-specific gene clusters in the toxigenic black mold Stachybotrys.</title>
        <authorList>
            <person name="Semeiks J."/>
            <person name="Borek D."/>
            <person name="Otwinowski Z."/>
            <person name="Grishin N.V."/>
        </authorList>
    </citation>
    <scope>NUCLEOTIDE SEQUENCE [LARGE SCALE GENOMIC DNA]</scope>
    <source>
        <strain evidence="6 7">IBT 40285</strain>
    </source>
</reference>
<dbReference type="OMA" id="LQFPPMT"/>
<dbReference type="PANTHER" id="PTHR13408:SF0">
    <property type="entry name" value="DNA-DIRECTED RNA POLYMERASE III SUBUNIT RPC4"/>
    <property type="match status" value="1"/>
</dbReference>
<dbReference type="InterPro" id="IPR007811">
    <property type="entry name" value="RPC4"/>
</dbReference>
<feature type="compositionally biased region" description="Basic and acidic residues" evidence="5">
    <location>
        <begin position="315"/>
        <end position="329"/>
    </location>
</feature>
<dbReference type="Pfam" id="PF05132">
    <property type="entry name" value="RNA_pol_Rpc4"/>
    <property type="match status" value="1"/>
</dbReference>